<reference evidence="1" key="1">
    <citation type="submission" date="2018-01" db="EMBL/GenBank/DDBJ databases">
        <authorList>
            <person name="Gaut B.S."/>
            <person name="Morton B.R."/>
            <person name="Clegg M.T."/>
            <person name="Duvall M.R."/>
        </authorList>
    </citation>
    <scope>NUCLEOTIDE SEQUENCE</scope>
    <source>
        <strain evidence="1">Cupriavidus taiwanensis STM 8555</strain>
    </source>
</reference>
<name>A0A375HFW3_9BURK</name>
<dbReference type="AlphaFoldDB" id="A0A375HFW3"/>
<proteinExistence type="predicted"/>
<protein>
    <submittedName>
        <fullName evidence="1">Uncharacterized protein</fullName>
    </submittedName>
</protein>
<evidence type="ECO:0000313" key="1">
    <source>
        <dbReference type="EMBL" id="SPD49170.1"/>
    </source>
</evidence>
<organism evidence="1">
    <name type="scientific">Cupriavidus taiwanensis</name>
    <dbReference type="NCBI Taxonomy" id="164546"/>
    <lineage>
        <taxon>Bacteria</taxon>
        <taxon>Pseudomonadati</taxon>
        <taxon>Pseudomonadota</taxon>
        <taxon>Betaproteobacteria</taxon>
        <taxon>Burkholderiales</taxon>
        <taxon>Burkholderiaceae</taxon>
        <taxon>Cupriavidus</taxon>
    </lineage>
</organism>
<keyword evidence="1" id="KW-0614">Plasmid</keyword>
<geneLocation type="plasmid" evidence="1">
    <name>I</name>
</geneLocation>
<gene>
    <name evidence="1" type="ORF">CBM2612_P0515</name>
</gene>
<sequence>MWTSSSAGTALLMWREAQIAKPARRCSKYYSPGKKKDIHQVLGGLSSTWWLFLKNRLCKY</sequence>
<accession>A0A375HFW3</accession>
<dbReference type="EMBL" id="LT984809">
    <property type="protein sequence ID" value="SPD49170.1"/>
    <property type="molecule type" value="Genomic_DNA"/>
</dbReference>